<dbReference type="PANTHER" id="PTHR23236">
    <property type="entry name" value="EUKARYOTIC TRANSLATION INITIATION FACTOR 4B/4H"/>
    <property type="match status" value="1"/>
</dbReference>
<comment type="caution">
    <text evidence="6">The sequence shown here is derived from an EMBL/GenBank/DDBJ whole genome shotgun (WGS) entry which is preliminary data.</text>
</comment>
<evidence type="ECO:0000259" key="5">
    <source>
        <dbReference type="PROSITE" id="PS50102"/>
    </source>
</evidence>
<accession>A0A830HD60</accession>
<dbReference type="AlphaFoldDB" id="A0A830HD60"/>
<reference evidence="6" key="1">
    <citation type="submission" date="2020-10" db="EMBL/GenBank/DDBJ databases">
        <title>Unveiling of a novel bifunctional photoreceptor, Dualchrome1, isolated from a cosmopolitan green alga.</title>
        <authorList>
            <person name="Suzuki S."/>
            <person name="Kawachi M."/>
        </authorList>
    </citation>
    <scope>NUCLEOTIDE SEQUENCE</scope>
    <source>
        <strain evidence="6">NIES 2893</strain>
    </source>
</reference>
<dbReference type="Proteomes" id="UP000660262">
    <property type="component" value="Unassembled WGS sequence"/>
</dbReference>
<dbReference type="OrthoDB" id="439808at2759"/>
<evidence type="ECO:0000256" key="2">
    <source>
        <dbReference type="ARBA" id="ARBA00022884"/>
    </source>
</evidence>
<dbReference type="EMBL" id="BNJQ01000010">
    <property type="protein sequence ID" value="GHP05306.1"/>
    <property type="molecule type" value="Genomic_DNA"/>
</dbReference>
<dbReference type="SUPFAM" id="SSF54928">
    <property type="entry name" value="RNA-binding domain, RBD"/>
    <property type="match status" value="2"/>
</dbReference>
<evidence type="ECO:0000256" key="1">
    <source>
        <dbReference type="ARBA" id="ARBA00022737"/>
    </source>
</evidence>
<dbReference type="InterPro" id="IPR000504">
    <property type="entry name" value="RRM_dom"/>
</dbReference>
<dbReference type="SMART" id="SM00360">
    <property type="entry name" value="RRM"/>
    <property type="match status" value="2"/>
</dbReference>
<gene>
    <name evidence="6" type="ORF">PPROV_000405800</name>
</gene>
<dbReference type="Pfam" id="PF00076">
    <property type="entry name" value="RRM_1"/>
    <property type="match status" value="1"/>
</dbReference>
<keyword evidence="7" id="KW-1185">Reference proteome</keyword>
<feature type="region of interest" description="Disordered" evidence="4">
    <location>
        <begin position="1"/>
        <end position="109"/>
    </location>
</feature>
<dbReference type="GO" id="GO:0003723">
    <property type="term" value="F:RNA binding"/>
    <property type="evidence" value="ECO:0007669"/>
    <property type="project" value="UniProtKB-UniRule"/>
</dbReference>
<name>A0A830HD60_9CHLO</name>
<dbReference type="InterPro" id="IPR012677">
    <property type="entry name" value="Nucleotide-bd_a/b_plait_sf"/>
</dbReference>
<evidence type="ECO:0000313" key="6">
    <source>
        <dbReference type="EMBL" id="GHP05306.1"/>
    </source>
</evidence>
<evidence type="ECO:0000313" key="7">
    <source>
        <dbReference type="Proteomes" id="UP000660262"/>
    </source>
</evidence>
<feature type="compositionally biased region" description="Acidic residues" evidence="4">
    <location>
        <begin position="53"/>
        <end position="64"/>
    </location>
</feature>
<evidence type="ECO:0000256" key="3">
    <source>
        <dbReference type="PROSITE-ProRule" id="PRU00176"/>
    </source>
</evidence>
<feature type="domain" description="RRM" evidence="5">
    <location>
        <begin position="229"/>
        <end position="307"/>
    </location>
</feature>
<proteinExistence type="predicted"/>
<evidence type="ECO:0000256" key="4">
    <source>
        <dbReference type="SAM" id="MobiDB-lite"/>
    </source>
</evidence>
<dbReference type="PANTHER" id="PTHR23236:SF119">
    <property type="entry name" value="NUCLEAR RNA-BINDING PROTEIN SART-3"/>
    <property type="match status" value="1"/>
</dbReference>
<feature type="compositionally biased region" description="Basic residues" evidence="4">
    <location>
        <begin position="1"/>
        <end position="25"/>
    </location>
</feature>
<dbReference type="PROSITE" id="PS50102">
    <property type="entry name" value="RRM"/>
    <property type="match status" value="2"/>
</dbReference>
<keyword evidence="1" id="KW-0677">Repeat</keyword>
<feature type="compositionally biased region" description="Basic and acidic residues" evidence="4">
    <location>
        <begin position="88"/>
        <end position="101"/>
    </location>
</feature>
<feature type="domain" description="RRM" evidence="5">
    <location>
        <begin position="114"/>
        <end position="201"/>
    </location>
</feature>
<feature type="compositionally biased region" description="Basic residues" evidence="4">
    <location>
        <begin position="68"/>
        <end position="80"/>
    </location>
</feature>
<protein>
    <recommendedName>
        <fullName evidence="5">RRM domain-containing protein</fullName>
    </recommendedName>
</protein>
<keyword evidence="2 3" id="KW-0694">RNA-binding</keyword>
<dbReference type="Gene3D" id="3.30.70.330">
    <property type="match status" value="2"/>
</dbReference>
<sequence>MEKVAKLAKKEKKEKKEKKREKRKKHGDEDNDGEEHKNAVAADDNNDDNNRGDDDDDDDDDDVDGAAPKRKKQRGKKKKKGESAQQEEETKHDAALAESSKDLSNAAAPTPQSHLVYVAGLPYDVEEEELRRFFAEGGVEPPEPASRGGIEYFTFPDSGRFNGICKVSFATESDSKRAITFDGTDFRGDGARYVVIKPWTKPAAASSPAAPSSDHAGAFYAPRVDTLPPSVYVGNLHFAVDEEELSAAFAAAGCTVRRVRLHTDPSTGQSRGFAHVDLGSRICAEKGLALDGQFLRGRNLRVGYAQKAKLPKGSRAAPS</sequence>
<organism evidence="6 7">
    <name type="scientific">Pycnococcus provasolii</name>
    <dbReference type="NCBI Taxonomy" id="41880"/>
    <lineage>
        <taxon>Eukaryota</taxon>
        <taxon>Viridiplantae</taxon>
        <taxon>Chlorophyta</taxon>
        <taxon>Pseudoscourfieldiophyceae</taxon>
        <taxon>Pseudoscourfieldiales</taxon>
        <taxon>Pycnococcaceae</taxon>
        <taxon>Pycnococcus</taxon>
    </lineage>
</organism>
<dbReference type="InterPro" id="IPR035979">
    <property type="entry name" value="RBD_domain_sf"/>
</dbReference>